<evidence type="ECO:0000256" key="4">
    <source>
        <dbReference type="ARBA" id="ARBA00023026"/>
    </source>
</evidence>
<organism evidence="7 8">
    <name type="scientific">Pseudovibrio brasiliensis</name>
    <dbReference type="NCBI Taxonomy" id="1898042"/>
    <lineage>
        <taxon>Bacteria</taxon>
        <taxon>Pseudomonadati</taxon>
        <taxon>Pseudomonadota</taxon>
        <taxon>Alphaproteobacteria</taxon>
        <taxon>Hyphomicrobiales</taxon>
        <taxon>Stappiaceae</taxon>
        <taxon>Pseudovibrio</taxon>
    </lineage>
</organism>
<keyword evidence="3" id="KW-0964">Secreted</keyword>
<evidence type="ECO:0000256" key="3">
    <source>
        <dbReference type="ARBA" id="ARBA00022525"/>
    </source>
</evidence>
<evidence type="ECO:0000256" key="1">
    <source>
        <dbReference type="ARBA" id="ARBA00004613"/>
    </source>
</evidence>
<evidence type="ECO:0000256" key="6">
    <source>
        <dbReference type="SAM" id="MobiDB-lite"/>
    </source>
</evidence>
<keyword evidence="4" id="KW-0843">Virulence</keyword>
<evidence type="ECO:0000313" key="8">
    <source>
        <dbReference type="Proteomes" id="UP000680706"/>
    </source>
</evidence>
<comment type="similarity">
    <text evidence="2">Belongs to the phosphothreonine lyase family.</text>
</comment>
<evidence type="ECO:0000256" key="2">
    <source>
        <dbReference type="ARBA" id="ARBA00009168"/>
    </source>
</evidence>
<keyword evidence="5 7" id="KW-0456">Lyase</keyword>
<dbReference type="InterPro" id="IPR003519">
    <property type="entry name" value="OspF/SpvC"/>
</dbReference>
<protein>
    <submittedName>
        <fullName evidence="7">Type III effector phosphothreonine lyase</fullName>
    </submittedName>
</protein>
<proteinExistence type="inferred from homology"/>
<name>A0ABX8ARW6_9HYPH</name>
<evidence type="ECO:0000256" key="5">
    <source>
        <dbReference type="ARBA" id="ARBA00023239"/>
    </source>
</evidence>
<sequence length="256" mass="28390">MPIDGASGFSPSHFIGGGFNGDAFEPNYDSQPSSVNGDGVTAEGPEKVAQVFRQERAPVFRLANSTPNYNDIKSQNFGDHEGFSYYNLPGVNSFINFGREEGQFKGENHGDKVHISVKKEHLEQAFDAISGLLLSPDSPIDKWKVTNLDATKDSVETSSLARRVSDGAQFTLYIRAEEEGEPYTTEQLVKTRQFFEEIEGALLTNWVDEGVKPDSDVSAHHWGYISYRNELNSDRAGGEQQAAFLKQEPVFRALTE</sequence>
<reference evidence="7 8" key="1">
    <citation type="journal article" date="2021" name="Angew. Chem. Int. Ed. Engl.">
        <title>A novel family of nonribosomal peptides modulate collective behavior in Pseudovibrio bacteria isolated from marine sponges.</title>
        <authorList>
            <person name="Ioca L.P."/>
            <person name="Dai Y."/>
            <person name="Kunakom S."/>
            <person name="Diaz-Espinosa J."/>
            <person name="Krunic A."/>
            <person name="Crnkovic C.M."/>
            <person name="Orjala J."/>
            <person name="Sanchez L.M."/>
            <person name="Ferreira A.G."/>
            <person name="Berlinck R.G.S."/>
            <person name="Eustaquio A.S."/>
        </authorList>
    </citation>
    <scope>NUCLEOTIDE SEQUENCE [LARGE SCALE GENOMIC DNA]</scope>
    <source>
        <strain evidence="7 8">Ab134</strain>
    </source>
</reference>
<comment type="subcellular location">
    <subcellularLocation>
        <location evidence="1">Secreted</location>
    </subcellularLocation>
</comment>
<dbReference type="InterPro" id="IPR038498">
    <property type="entry name" value="OspF/SpvC_sf"/>
</dbReference>
<feature type="region of interest" description="Disordered" evidence="6">
    <location>
        <begin position="20"/>
        <end position="44"/>
    </location>
</feature>
<evidence type="ECO:0000313" key="7">
    <source>
        <dbReference type="EMBL" id="QUS56590.1"/>
    </source>
</evidence>
<dbReference type="Pfam" id="PF03536">
    <property type="entry name" value="VRP3"/>
    <property type="match status" value="1"/>
</dbReference>
<dbReference type="GO" id="GO:0016829">
    <property type="term" value="F:lyase activity"/>
    <property type="evidence" value="ECO:0007669"/>
    <property type="project" value="UniProtKB-KW"/>
</dbReference>
<accession>A0ABX8ARW6</accession>
<keyword evidence="8" id="KW-1185">Reference proteome</keyword>
<gene>
    <name evidence="7" type="ORF">KGB56_03895</name>
</gene>
<dbReference type="Proteomes" id="UP000680706">
    <property type="component" value="Chromosome"/>
</dbReference>
<dbReference type="EMBL" id="CP074126">
    <property type="protein sequence ID" value="QUS56590.1"/>
    <property type="molecule type" value="Genomic_DNA"/>
</dbReference>
<dbReference type="RefSeq" id="WP_083646259.1">
    <property type="nucleotide sequence ID" value="NZ_CP074126.1"/>
</dbReference>
<dbReference type="Gene3D" id="3.30.2430.10">
    <property type="entry name" value="phosphothreonine lyase"/>
    <property type="match status" value="1"/>
</dbReference>